<sequence length="41" mass="4686">MVDNINSIQNVNINTESIENQFQQNNQRNANNSSPLLNLQN</sequence>
<dbReference type="EMBL" id="DAASTD010000069">
    <property type="protein sequence ID" value="HAE6919283.1"/>
    <property type="molecule type" value="Genomic_DNA"/>
</dbReference>
<feature type="non-terminal residue" evidence="2">
    <location>
        <position position="41"/>
    </location>
</feature>
<proteinExistence type="predicted"/>
<comment type="caution">
    <text evidence="2">The sequence shown here is derived from an EMBL/GenBank/DDBJ whole genome shotgun (WGS) entry which is preliminary data.</text>
</comment>
<accession>A0A735MB62</accession>
<organism evidence="2">
    <name type="scientific">Salmonella enterica subsp. salamae serovar 47:b:1,5</name>
    <dbReference type="NCBI Taxonomy" id="1967619"/>
    <lineage>
        <taxon>Bacteria</taxon>
        <taxon>Pseudomonadati</taxon>
        <taxon>Pseudomonadota</taxon>
        <taxon>Gammaproteobacteria</taxon>
        <taxon>Enterobacterales</taxon>
        <taxon>Enterobacteriaceae</taxon>
        <taxon>Salmonella</taxon>
    </lineage>
</organism>
<name>A0A735MB62_SALER</name>
<gene>
    <name evidence="2" type="ORF">G4L34_004519</name>
</gene>
<reference evidence="2" key="1">
    <citation type="journal article" date="2018" name="Genome Biol.">
        <title>SKESA: strategic k-mer extension for scrupulous assemblies.</title>
        <authorList>
            <person name="Souvorov A."/>
            <person name="Agarwala R."/>
            <person name="Lipman D.J."/>
        </authorList>
    </citation>
    <scope>NUCLEOTIDE SEQUENCE</scope>
    <source>
        <strain evidence="2">12-2222</strain>
    </source>
</reference>
<dbReference type="AlphaFoldDB" id="A0A735MB62"/>
<protein>
    <submittedName>
        <fullName evidence="2">SepL/TyeA/HrpJ family type III secretion system gatekeeper</fullName>
    </submittedName>
</protein>
<evidence type="ECO:0000313" key="2">
    <source>
        <dbReference type="EMBL" id="HAE6919283.1"/>
    </source>
</evidence>
<feature type="region of interest" description="Disordered" evidence="1">
    <location>
        <begin position="19"/>
        <end position="41"/>
    </location>
</feature>
<reference evidence="2" key="2">
    <citation type="submission" date="2018-07" db="EMBL/GenBank/DDBJ databases">
        <authorList>
            <consortium name="NCBI Pathogen Detection Project"/>
        </authorList>
    </citation>
    <scope>NUCLEOTIDE SEQUENCE</scope>
    <source>
        <strain evidence="2">12-2222</strain>
    </source>
</reference>
<evidence type="ECO:0000256" key="1">
    <source>
        <dbReference type="SAM" id="MobiDB-lite"/>
    </source>
</evidence>
<feature type="compositionally biased region" description="Low complexity" evidence="1">
    <location>
        <begin position="20"/>
        <end position="32"/>
    </location>
</feature>